<dbReference type="GeneID" id="105203995"/>
<dbReference type="PANTHER" id="PTHR21364">
    <property type="entry name" value="GENERAL ODORANT-BINDING PROTEIN 19A"/>
    <property type="match status" value="1"/>
</dbReference>
<protein>
    <submittedName>
        <fullName evidence="5">OBP11</fullName>
    </submittedName>
</protein>
<dbReference type="FunFam" id="1.10.238.20:FF:000001">
    <property type="entry name" value="General odorant-binding protein lush"/>
    <property type="match status" value="1"/>
</dbReference>
<sequence>MARKSLILVCVSVVLTQLVVVSFSAKTDEIDWTTVHDDLRKLGATFRKKCLAETGVTIDKLEGAEMGQFPDDRKLACYFKCVMEKGGVMKKDGTINYKVLAKLLPQAYKQIGIDMMDECRDIEGSDSCEKGMKFHQCMYNANPVAFFVI</sequence>
<proteinExistence type="evidence at transcript level"/>
<dbReference type="GO" id="GO:0005576">
    <property type="term" value="C:extracellular region"/>
    <property type="evidence" value="ECO:0007669"/>
    <property type="project" value="UniProtKB-SubCell"/>
</dbReference>
<dbReference type="RefSeq" id="XP_011171271.1">
    <property type="nucleotide sequence ID" value="XM_011172969.3"/>
</dbReference>
<dbReference type="SMART" id="SM00708">
    <property type="entry name" value="PhBP"/>
    <property type="match status" value="1"/>
</dbReference>
<dbReference type="InterPro" id="IPR036728">
    <property type="entry name" value="PBP_GOBP_sf"/>
</dbReference>
<evidence type="ECO:0000313" key="5">
    <source>
        <dbReference type="EMBL" id="ADX94407.1"/>
    </source>
</evidence>
<evidence type="ECO:0000256" key="1">
    <source>
        <dbReference type="ARBA" id="ARBA00004613"/>
    </source>
</evidence>
<organism evidence="5">
    <name type="scientific">Solenopsis invicta</name>
    <name type="common">Red imported fire ant</name>
    <name type="synonym">Solenopsis wagneri</name>
    <dbReference type="NCBI Taxonomy" id="13686"/>
    <lineage>
        <taxon>Eukaryota</taxon>
        <taxon>Metazoa</taxon>
        <taxon>Ecdysozoa</taxon>
        <taxon>Arthropoda</taxon>
        <taxon>Hexapoda</taxon>
        <taxon>Insecta</taxon>
        <taxon>Pterygota</taxon>
        <taxon>Neoptera</taxon>
        <taxon>Endopterygota</taxon>
        <taxon>Hymenoptera</taxon>
        <taxon>Apocrita</taxon>
        <taxon>Aculeata</taxon>
        <taxon>Formicoidea</taxon>
        <taxon>Formicidae</taxon>
        <taxon>Myrmicinae</taxon>
        <taxon>Solenopsis</taxon>
    </lineage>
</organism>
<evidence type="ECO:0000256" key="2">
    <source>
        <dbReference type="ARBA" id="ARBA00008098"/>
    </source>
</evidence>
<comment type="subcellular location">
    <subcellularLocation>
        <location evidence="1">Secreted</location>
    </subcellularLocation>
</comment>
<keyword evidence="4" id="KW-0732">Signal</keyword>
<dbReference type="PANTHER" id="PTHR21364:SF2">
    <property type="entry name" value="GENERAL ODORANT-BINDING PROTEIN 19A"/>
    <property type="match status" value="1"/>
</dbReference>
<dbReference type="SUPFAM" id="SSF47565">
    <property type="entry name" value="Insect pheromone/odorant-binding proteins"/>
    <property type="match status" value="1"/>
</dbReference>
<comment type="similarity">
    <text evidence="2">Belongs to the PBP/GOBP family.</text>
</comment>
<accession>F1DI90</accession>
<keyword evidence="3" id="KW-0964">Secreted</keyword>
<evidence type="ECO:0000256" key="4">
    <source>
        <dbReference type="SAM" id="SignalP"/>
    </source>
</evidence>
<dbReference type="GO" id="GO:0007608">
    <property type="term" value="P:sensory perception of smell"/>
    <property type="evidence" value="ECO:0007669"/>
    <property type="project" value="UniProtKB-ARBA"/>
</dbReference>
<evidence type="ECO:0000256" key="3">
    <source>
        <dbReference type="ARBA" id="ARBA00022525"/>
    </source>
</evidence>
<dbReference type="KEGG" id="soc:105203995"/>
<dbReference type="GO" id="GO:0005549">
    <property type="term" value="F:odorant binding"/>
    <property type="evidence" value="ECO:0007669"/>
    <property type="project" value="InterPro"/>
</dbReference>
<dbReference type="OrthoDB" id="5978988at2759"/>
<dbReference type="InterPro" id="IPR006170">
    <property type="entry name" value="PBP/GOBP"/>
</dbReference>
<name>F1DI90_SOLIN</name>
<dbReference type="Gene3D" id="1.10.238.20">
    <property type="entry name" value="Pheromone/general odorant binding protein domain"/>
    <property type="match status" value="1"/>
</dbReference>
<dbReference type="SMR" id="F1DI90"/>
<dbReference type="Pfam" id="PF01395">
    <property type="entry name" value="PBP_GOBP"/>
    <property type="match status" value="1"/>
</dbReference>
<dbReference type="CTD" id="100302333"/>
<dbReference type="CDD" id="cd23992">
    <property type="entry name" value="PBP_GOBP"/>
    <property type="match status" value="1"/>
</dbReference>
<feature type="chain" id="PRO_5003267073" evidence="4">
    <location>
        <begin position="25"/>
        <end position="149"/>
    </location>
</feature>
<feature type="signal peptide" evidence="4">
    <location>
        <begin position="1"/>
        <end position="24"/>
    </location>
</feature>
<dbReference type="EMBL" id="HQ853359">
    <property type="protein sequence ID" value="ADX94407.1"/>
    <property type="molecule type" value="mRNA"/>
</dbReference>
<feature type="non-terminal residue" evidence="5">
    <location>
        <position position="149"/>
    </location>
</feature>
<reference evidence="5" key="1">
    <citation type="journal article" date="2011" name="PLoS ONE">
        <title>Odorant Binding Proteins of the Red Imported Fire Ant, Solenopsis invicta: An Example of the Problems Facing the Analysis of Widely Divergent Proteins.</title>
        <authorList>
            <person name="Gotzek D."/>
            <person name="Robertson H.M."/>
            <person name="Wurm Y."/>
            <person name="Shoemaker D."/>
        </authorList>
    </citation>
    <scope>NUCLEOTIDE SEQUENCE</scope>
</reference>
<dbReference type="AlphaFoldDB" id="F1DI90"/>